<dbReference type="CDD" id="cd06223">
    <property type="entry name" value="PRTases_typeI"/>
    <property type="match status" value="1"/>
</dbReference>
<proteinExistence type="predicted"/>
<dbReference type="PANTHER" id="PTHR43363:SF1">
    <property type="entry name" value="HYPOXANTHINE-GUANINE PHOSPHORIBOSYLTRANSFERASE"/>
    <property type="match status" value="1"/>
</dbReference>
<dbReference type="Pfam" id="PF00156">
    <property type="entry name" value="Pribosyltran"/>
    <property type="match status" value="1"/>
</dbReference>
<dbReference type="GO" id="GO:0016757">
    <property type="term" value="F:glycosyltransferase activity"/>
    <property type="evidence" value="ECO:0007669"/>
    <property type="project" value="UniProtKB-KW"/>
</dbReference>
<dbReference type="InterPro" id="IPR029057">
    <property type="entry name" value="PRTase-like"/>
</dbReference>
<dbReference type="AlphaFoldDB" id="A0A381UKU0"/>
<dbReference type="SUPFAM" id="SSF53271">
    <property type="entry name" value="PRTase-like"/>
    <property type="match status" value="1"/>
</dbReference>
<dbReference type="InterPro" id="IPR000836">
    <property type="entry name" value="PRTase_dom"/>
</dbReference>
<evidence type="ECO:0000256" key="2">
    <source>
        <dbReference type="ARBA" id="ARBA00022679"/>
    </source>
</evidence>
<sequence>MSEKLIVSWDEYNKTVEKLAIQIHESGYKPTILIGIMRGAAPMIDVLSRIFKLKCAYLAVESYSGKGVEDEQGDIVFSREMSSIAHNMGGKILLCDDLSDTGITLNKSVDWLKKYE</sequence>
<dbReference type="Gene3D" id="3.40.50.2020">
    <property type="match status" value="1"/>
</dbReference>
<keyword evidence="2" id="KW-0808">Transferase</keyword>
<dbReference type="PANTHER" id="PTHR43363">
    <property type="entry name" value="HYPOXANTHINE PHOSPHORIBOSYLTRANSFERASE"/>
    <property type="match status" value="1"/>
</dbReference>
<feature type="non-terminal residue" evidence="4">
    <location>
        <position position="116"/>
    </location>
</feature>
<name>A0A381UKU0_9ZZZZ</name>
<feature type="domain" description="Phosphoribosyltransferase" evidence="3">
    <location>
        <begin position="8"/>
        <end position="115"/>
    </location>
</feature>
<evidence type="ECO:0000313" key="4">
    <source>
        <dbReference type="EMBL" id="SVA27383.1"/>
    </source>
</evidence>
<keyword evidence="1" id="KW-0328">Glycosyltransferase</keyword>
<accession>A0A381UKU0</accession>
<evidence type="ECO:0000256" key="1">
    <source>
        <dbReference type="ARBA" id="ARBA00022676"/>
    </source>
</evidence>
<organism evidence="4">
    <name type="scientific">marine metagenome</name>
    <dbReference type="NCBI Taxonomy" id="408172"/>
    <lineage>
        <taxon>unclassified sequences</taxon>
        <taxon>metagenomes</taxon>
        <taxon>ecological metagenomes</taxon>
    </lineage>
</organism>
<evidence type="ECO:0000259" key="3">
    <source>
        <dbReference type="Pfam" id="PF00156"/>
    </source>
</evidence>
<reference evidence="4" key="1">
    <citation type="submission" date="2018-05" db="EMBL/GenBank/DDBJ databases">
        <authorList>
            <person name="Lanie J.A."/>
            <person name="Ng W.-L."/>
            <person name="Kazmierczak K.M."/>
            <person name="Andrzejewski T.M."/>
            <person name="Davidsen T.M."/>
            <person name="Wayne K.J."/>
            <person name="Tettelin H."/>
            <person name="Glass J.I."/>
            <person name="Rusch D."/>
            <person name="Podicherti R."/>
            <person name="Tsui H.-C.T."/>
            <person name="Winkler M.E."/>
        </authorList>
    </citation>
    <scope>NUCLEOTIDE SEQUENCE</scope>
</reference>
<gene>
    <name evidence="4" type="ORF">METZ01_LOCUS80237</name>
</gene>
<dbReference type="EMBL" id="UINC01006414">
    <property type="protein sequence ID" value="SVA27383.1"/>
    <property type="molecule type" value="Genomic_DNA"/>
</dbReference>
<protein>
    <recommendedName>
        <fullName evidence="3">Phosphoribosyltransferase domain-containing protein</fullName>
    </recommendedName>
</protein>